<organism evidence="11 12">
    <name type="scientific">Bartonella apis</name>
    <dbReference type="NCBI Taxonomy" id="1686310"/>
    <lineage>
        <taxon>Bacteria</taxon>
        <taxon>Pseudomonadati</taxon>
        <taxon>Pseudomonadota</taxon>
        <taxon>Alphaproteobacteria</taxon>
        <taxon>Hyphomicrobiales</taxon>
        <taxon>Bartonellaceae</taxon>
        <taxon>Bartonella</taxon>
    </lineage>
</organism>
<comment type="subcellular location">
    <subcellularLocation>
        <location evidence="1">Cell membrane</location>
        <topology evidence="1">Multi-pass membrane protein</topology>
    </subcellularLocation>
</comment>
<dbReference type="Proteomes" id="UP000187344">
    <property type="component" value="Unassembled WGS sequence"/>
</dbReference>
<evidence type="ECO:0000313" key="11">
    <source>
        <dbReference type="EMBL" id="OLY43916.1"/>
    </source>
</evidence>
<feature type="transmembrane region" description="Helical" evidence="8">
    <location>
        <begin position="251"/>
        <end position="273"/>
    </location>
</feature>
<feature type="region of interest" description="Disordered" evidence="7">
    <location>
        <begin position="156"/>
        <end position="177"/>
    </location>
</feature>
<keyword evidence="2 8" id="KW-0812">Transmembrane</keyword>
<dbReference type="SUPFAM" id="SSF52540">
    <property type="entry name" value="P-loop containing nucleoside triphosphate hydrolases"/>
    <property type="match status" value="1"/>
</dbReference>
<feature type="domain" description="ABC transmembrane type-1" evidence="10">
    <location>
        <begin position="222"/>
        <end position="494"/>
    </location>
</feature>
<dbReference type="InterPro" id="IPR003593">
    <property type="entry name" value="AAA+_ATPase"/>
</dbReference>
<dbReference type="GO" id="GO:0140359">
    <property type="term" value="F:ABC-type transporter activity"/>
    <property type="evidence" value="ECO:0007669"/>
    <property type="project" value="InterPro"/>
</dbReference>
<feature type="transmembrane region" description="Helical" evidence="8">
    <location>
        <begin position="356"/>
        <end position="376"/>
    </location>
</feature>
<name>A0A1R0FAB8_9HYPH</name>
<dbReference type="AlphaFoldDB" id="A0A1R0FAB8"/>
<dbReference type="PROSITE" id="PS50893">
    <property type="entry name" value="ABC_TRANSPORTER_2"/>
    <property type="match status" value="1"/>
</dbReference>
<reference evidence="11 12" key="1">
    <citation type="submission" date="2016-12" db="EMBL/GenBank/DDBJ databases">
        <title>Comparative genomics of Bartonella apis.</title>
        <authorList>
            <person name="Engel P."/>
        </authorList>
    </citation>
    <scope>NUCLEOTIDE SEQUENCE [LARGE SCALE GENOMIC DNA]</scope>
    <source>
        <strain evidence="11 12">PEB0149</strain>
    </source>
</reference>
<dbReference type="GO" id="GO:0005524">
    <property type="term" value="F:ATP binding"/>
    <property type="evidence" value="ECO:0007669"/>
    <property type="project" value="UniProtKB-KW"/>
</dbReference>
<dbReference type="OrthoDB" id="9800654at2"/>
<keyword evidence="4" id="KW-0067">ATP-binding</keyword>
<sequence>MTPLIDALETACNKIRGSLPFHWQRLRTLPMSGDETLIKLVERQLGVHIIRVNKQSALQIGGVYIVITPAGNYRAVEVANDGTFVFLDEDKEQSRKAEADDIRPATVVATVESKIEPSLELEKHPSGADVTPQALKKAVHPAEVVKLDALAKTDDKREITQAGNTETGGSKTAQETAREKAQKFTDQCIPQYQVFKASLLDNFDLRRLISSDPVAVSILWKLLFGAIFINLMIVVTPLYLNAIYSRILPAYASASLWAFSVGVALALLAEYLLRRDRQKLNISLVQRIHTTIEPNIVRRLLRVNASQSNEWGAAQFRALDDWKMVRNFAFLALNLNVVDVPFILLFLLVIAILGQWIVVVPIFIIGVIFCVMYYYWRQAELQFNERPLHRDPPTPVDMMVASIIGRPDVVSDRYMSDSETDIEAWKKRYQRSAAFQRLNYAINGVQLVLIVIMAYYLVLAGSLNQGAIFAVILLAGRMLMPLFSTSSIVYEAYGAHRSYKRLKKLITESSDNQDQPIHLEKYENLKSPLWMIEHGTFAYNNEKVILDDLDLVIPKGQKVALFGRNGSGKSTLLKLLAGYLSLEKGTLSFSKRPLHAGDESIKHLIHYAWQEHVMLTSSVYEFLCLEGRLTREECENILHQLDLVSGEMQIADKLEVTWRDAGFYPNPAHRQMLASARLALTKRKILLLDEPTSQLSQKQESRVANVLKNILQPDTTMVVSTDRFDILSLTERVIVLDQGHIQFDGPTREFLRRSNHPQNS</sequence>
<dbReference type="InterPro" id="IPR039421">
    <property type="entry name" value="Type_1_exporter"/>
</dbReference>
<dbReference type="InterPro" id="IPR011527">
    <property type="entry name" value="ABC1_TM_dom"/>
</dbReference>
<dbReference type="InterPro" id="IPR036640">
    <property type="entry name" value="ABC1_TM_sf"/>
</dbReference>
<evidence type="ECO:0000256" key="2">
    <source>
        <dbReference type="ARBA" id="ARBA00022692"/>
    </source>
</evidence>
<feature type="transmembrane region" description="Helical" evidence="8">
    <location>
        <begin position="328"/>
        <end position="350"/>
    </location>
</feature>
<dbReference type="EMBL" id="LXYT01000001">
    <property type="protein sequence ID" value="OLY43916.1"/>
    <property type="molecule type" value="Genomic_DNA"/>
</dbReference>
<proteinExistence type="predicted"/>
<evidence type="ECO:0000256" key="8">
    <source>
        <dbReference type="SAM" id="Phobius"/>
    </source>
</evidence>
<dbReference type="InterPro" id="IPR027417">
    <property type="entry name" value="P-loop_NTPase"/>
</dbReference>
<comment type="caution">
    <text evidence="11">The sequence shown here is derived from an EMBL/GenBank/DDBJ whole genome shotgun (WGS) entry which is preliminary data.</text>
</comment>
<dbReference type="SMART" id="SM00382">
    <property type="entry name" value="AAA"/>
    <property type="match status" value="1"/>
</dbReference>
<evidence type="ECO:0000256" key="1">
    <source>
        <dbReference type="ARBA" id="ARBA00004651"/>
    </source>
</evidence>
<evidence type="ECO:0000259" key="10">
    <source>
        <dbReference type="PROSITE" id="PS50929"/>
    </source>
</evidence>
<accession>A0A1R0FAB8</accession>
<dbReference type="PROSITE" id="PS50929">
    <property type="entry name" value="ABC_TM1F"/>
    <property type="match status" value="1"/>
</dbReference>
<dbReference type="GO" id="GO:0005886">
    <property type="term" value="C:plasma membrane"/>
    <property type="evidence" value="ECO:0007669"/>
    <property type="project" value="UniProtKB-SubCell"/>
</dbReference>
<dbReference type="GO" id="GO:0016887">
    <property type="term" value="F:ATP hydrolysis activity"/>
    <property type="evidence" value="ECO:0007669"/>
    <property type="project" value="InterPro"/>
</dbReference>
<dbReference type="PANTHER" id="PTHR24221:SF654">
    <property type="entry name" value="ATP-BINDING CASSETTE SUB-FAMILY B MEMBER 6"/>
    <property type="match status" value="1"/>
</dbReference>
<keyword evidence="12" id="KW-1185">Reference proteome</keyword>
<keyword evidence="3" id="KW-0547">Nucleotide-binding</keyword>
<evidence type="ECO:0000256" key="3">
    <source>
        <dbReference type="ARBA" id="ARBA00022741"/>
    </source>
</evidence>
<evidence type="ECO:0000256" key="7">
    <source>
        <dbReference type="SAM" id="MobiDB-lite"/>
    </source>
</evidence>
<gene>
    <name evidence="11" type="ORF">PEB0149_013580</name>
</gene>
<dbReference type="Gene3D" id="1.20.1560.10">
    <property type="entry name" value="ABC transporter type 1, transmembrane domain"/>
    <property type="match status" value="2"/>
</dbReference>
<keyword evidence="5 8" id="KW-1133">Transmembrane helix</keyword>
<evidence type="ECO:0000256" key="4">
    <source>
        <dbReference type="ARBA" id="ARBA00022840"/>
    </source>
</evidence>
<dbReference type="SUPFAM" id="SSF90123">
    <property type="entry name" value="ABC transporter transmembrane region"/>
    <property type="match status" value="1"/>
</dbReference>
<dbReference type="InterPro" id="IPR003439">
    <property type="entry name" value="ABC_transporter-like_ATP-bd"/>
</dbReference>
<feature type="compositionally biased region" description="Polar residues" evidence="7">
    <location>
        <begin position="161"/>
        <end position="175"/>
    </location>
</feature>
<feature type="transmembrane region" description="Helical" evidence="8">
    <location>
        <begin position="467"/>
        <end position="493"/>
    </location>
</feature>
<evidence type="ECO:0000313" key="12">
    <source>
        <dbReference type="Proteomes" id="UP000187344"/>
    </source>
</evidence>
<dbReference type="PANTHER" id="PTHR24221">
    <property type="entry name" value="ATP-BINDING CASSETTE SUB-FAMILY B"/>
    <property type="match status" value="1"/>
</dbReference>
<keyword evidence="6 8" id="KW-0472">Membrane</keyword>
<protein>
    <submittedName>
        <fullName evidence="11">ABC-type bacteriocin/lantibiotic exporter, contains an N-terminal double-glycine peptidase domain</fullName>
    </submittedName>
</protein>
<dbReference type="Pfam" id="PF00005">
    <property type="entry name" value="ABC_tran"/>
    <property type="match status" value="1"/>
</dbReference>
<feature type="transmembrane region" description="Helical" evidence="8">
    <location>
        <begin position="214"/>
        <end position="239"/>
    </location>
</feature>
<dbReference type="Gene3D" id="3.40.50.300">
    <property type="entry name" value="P-loop containing nucleotide triphosphate hydrolases"/>
    <property type="match status" value="1"/>
</dbReference>
<evidence type="ECO:0000259" key="9">
    <source>
        <dbReference type="PROSITE" id="PS50893"/>
    </source>
</evidence>
<feature type="domain" description="ABC transporter" evidence="9">
    <location>
        <begin position="530"/>
        <end position="760"/>
    </location>
</feature>
<evidence type="ECO:0000256" key="5">
    <source>
        <dbReference type="ARBA" id="ARBA00022989"/>
    </source>
</evidence>
<dbReference type="RefSeq" id="WP_075869081.1">
    <property type="nucleotide sequence ID" value="NZ_LXYT01000001.1"/>
</dbReference>
<evidence type="ECO:0000256" key="6">
    <source>
        <dbReference type="ARBA" id="ARBA00023136"/>
    </source>
</evidence>
<feature type="transmembrane region" description="Helical" evidence="8">
    <location>
        <begin position="438"/>
        <end position="461"/>
    </location>
</feature>
<dbReference type="GO" id="GO:0034040">
    <property type="term" value="F:ATPase-coupled lipid transmembrane transporter activity"/>
    <property type="evidence" value="ECO:0007669"/>
    <property type="project" value="TreeGrafter"/>
</dbReference>